<protein>
    <submittedName>
        <fullName evidence="1">Uncharacterized protein</fullName>
    </submittedName>
</protein>
<gene>
    <name evidence="1" type="ORF">DPMN_110905</name>
</gene>
<accession>A0A9D4KDN8</accession>
<evidence type="ECO:0000313" key="1">
    <source>
        <dbReference type="EMBL" id="KAH3837514.1"/>
    </source>
</evidence>
<sequence length="70" mass="8308">MVAAEWRKTPRTYSECCDHHYFTNDSIVDAERSQYQCPKTLRRWRGCHTHEKKTDRLQTIGVFQKATFGS</sequence>
<reference evidence="1" key="2">
    <citation type="submission" date="2020-11" db="EMBL/GenBank/DDBJ databases">
        <authorList>
            <person name="McCartney M.A."/>
            <person name="Auch B."/>
            <person name="Kono T."/>
            <person name="Mallez S."/>
            <person name="Becker A."/>
            <person name="Gohl D.M."/>
            <person name="Silverstein K.A.T."/>
            <person name="Koren S."/>
            <person name="Bechman K.B."/>
            <person name="Herman A."/>
            <person name="Abrahante J.E."/>
            <person name="Garbe J."/>
        </authorList>
    </citation>
    <scope>NUCLEOTIDE SEQUENCE</scope>
    <source>
        <strain evidence="1">Duluth1</strain>
        <tissue evidence="1">Whole animal</tissue>
    </source>
</reference>
<keyword evidence="2" id="KW-1185">Reference proteome</keyword>
<evidence type="ECO:0000313" key="2">
    <source>
        <dbReference type="Proteomes" id="UP000828390"/>
    </source>
</evidence>
<reference evidence="1" key="1">
    <citation type="journal article" date="2019" name="bioRxiv">
        <title>The Genome of the Zebra Mussel, Dreissena polymorpha: A Resource for Invasive Species Research.</title>
        <authorList>
            <person name="McCartney M.A."/>
            <person name="Auch B."/>
            <person name="Kono T."/>
            <person name="Mallez S."/>
            <person name="Zhang Y."/>
            <person name="Obille A."/>
            <person name="Becker A."/>
            <person name="Abrahante J.E."/>
            <person name="Garbe J."/>
            <person name="Badalamenti J.P."/>
            <person name="Herman A."/>
            <person name="Mangelson H."/>
            <person name="Liachko I."/>
            <person name="Sullivan S."/>
            <person name="Sone E.D."/>
            <person name="Koren S."/>
            <person name="Silverstein K.A.T."/>
            <person name="Beckman K.B."/>
            <person name="Gohl D.M."/>
        </authorList>
    </citation>
    <scope>NUCLEOTIDE SEQUENCE</scope>
    <source>
        <strain evidence="1">Duluth1</strain>
        <tissue evidence="1">Whole animal</tissue>
    </source>
</reference>
<proteinExistence type="predicted"/>
<dbReference type="AlphaFoldDB" id="A0A9D4KDN8"/>
<dbReference type="Proteomes" id="UP000828390">
    <property type="component" value="Unassembled WGS sequence"/>
</dbReference>
<name>A0A9D4KDN8_DREPO</name>
<dbReference type="EMBL" id="JAIWYP010000004">
    <property type="protein sequence ID" value="KAH3837514.1"/>
    <property type="molecule type" value="Genomic_DNA"/>
</dbReference>
<comment type="caution">
    <text evidence="1">The sequence shown here is derived from an EMBL/GenBank/DDBJ whole genome shotgun (WGS) entry which is preliminary data.</text>
</comment>
<organism evidence="1 2">
    <name type="scientific">Dreissena polymorpha</name>
    <name type="common">Zebra mussel</name>
    <name type="synonym">Mytilus polymorpha</name>
    <dbReference type="NCBI Taxonomy" id="45954"/>
    <lineage>
        <taxon>Eukaryota</taxon>
        <taxon>Metazoa</taxon>
        <taxon>Spiralia</taxon>
        <taxon>Lophotrochozoa</taxon>
        <taxon>Mollusca</taxon>
        <taxon>Bivalvia</taxon>
        <taxon>Autobranchia</taxon>
        <taxon>Heteroconchia</taxon>
        <taxon>Euheterodonta</taxon>
        <taxon>Imparidentia</taxon>
        <taxon>Neoheterodontei</taxon>
        <taxon>Myida</taxon>
        <taxon>Dreissenoidea</taxon>
        <taxon>Dreissenidae</taxon>
        <taxon>Dreissena</taxon>
    </lineage>
</organism>